<gene>
    <name evidence="2" type="ORF">BWI75_13345</name>
</gene>
<dbReference type="SUPFAM" id="SSF53448">
    <property type="entry name" value="Nucleotide-diphospho-sugar transferases"/>
    <property type="match status" value="1"/>
</dbReference>
<dbReference type="EMBL" id="NAPY01000019">
    <property type="protein sequence ID" value="MUL37296.1"/>
    <property type="molecule type" value="Genomic_DNA"/>
</dbReference>
<keyword evidence="2" id="KW-0808">Transferase</keyword>
<dbReference type="RefSeq" id="WP_105219157.1">
    <property type="nucleotide sequence ID" value="NZ_CAWNSU010000030.1"/>
</dbReference>
<evidence type="ECO:0000313" key="3">
    <source>
        <dbReference type="Proteomes" id="UP000441797"/>
    </source>
</evidence>
<dbReference type="InterPro" id="IPR001173">
    <property type="entry name" value="Glyco_trans_2-like"/>
</dbReference>
<proteinExistence type="predicted"/>
<feature type="domain" description="Glycosyltransferase 2-like" evidence="1">
    <location>
        <begin position="6"/>
        <end position="132"/>
    </location>
</feature>
<organism evidence="2 3">
    <name type="scientific">Gloeocapsopsis dulcis AAB1 = 1H9</name>
    <dbReference type="NCBI Taxonomy" id="1433147"/>
    <lineage>
        <taxon>Bacteria</taxon>
        <taxon>Bacillati</taxon>
        <taxon>Cyanobacteriota</taxon>
        <taxon>Cyanophyceae</taxon>
        <taxon>Oscillatoriophycideae</taxon>
        <taxon>Chroococcales</taxon>
        <taxon>Chroococcaceae</taxon>
        <taxon>Gloeocapsopsis</taxon>
        <taxon>Gloeocapsopsis dulcis</taxon>
    </lineage>
</organism>
<dbReference type="PANTHER" id="PTHR43685:SF2">
    <property type="entry name" value="GLYCOSYLTRANSFERASE 2-LIKE DOMAIN-CONTAINING PROTEIN"/>
    <property type="match status" value="1"/>
</dbReference>
<evidence type="ECO:0000259" key="1">
    <source>
        <dbReference type="Pfam" id="PF00535"/>
    </source>
</evidence>
<keyword evidence="3" id="KW-1185">Reference proteome</keyword>
<dbReference type="InterPro" id="IPR029044">
    <property type="entry name" value="Nucleotide-diphossugar_trans"/>
</dbReference>
<name>A0A6N8FZG6_9CHRO</name>
<dbReference type="AlphaFoldDB" id="A0A6N8FZG6"/>
<dbReference type="OrthoDB" id="549701at2"/>
<comment type="caution">
    <text evidence="2">The sequence shown here is derived from an EMBL/GenBank/DDBJ whole genome shotgun (WGS) entry which is preliminary data.</text>
</comment>
<protein>
    <submittedName>
        <fullName evidence="2">Family 2 glycosyl transferase</fullName>
    </submittedName>
</protein>
<dbReference type="Proteomes" id="UP000441797">
    <property type="component" value="Unassembled WGS sequence"/>
</dbReference>
<dbReference type="InterPro" id="IPR050834">
    <property type="entry name" value="Glycosyltransf_2"/>
</dbReference>
<dbReference type="Gene3D" id="3.90.550.10">
    <property type="entry name" value="Spore Coat Polysaccharide Biosynthesis Protein SpsA, Chain A"/>
    <property type="match status" value="1"/>
</dbReference>
<accession>A0A6N8FZG6</accession>
<dbReference type="Pfam" id="PF00535">
    <property type="entry name" value="Glycos_transf_2"/>
    <property type="match status" value="1"/>
</dbReference>
<dbReference type="GO" id="GO:0016740">
    <property type="term" value="F:transferase activity"/>
    <property type="evidence" value="ECO:0007669"/>
    <property type="project" value="UniProtKB-KW"/>
</dbReference>
<dbReference type="PANTHER" id="PTHR43685">
    <property type="entry name" value="GLYCOSYLTRANSFERASE"/>
    <property type="match status" value="1"/>
</dbReference>
<reference evidence="2 3" key="1">
    <citation type="journal article" date="2019" name="Front. Microbiol.">
        <title>Genomic Features for Desiccation Tolerance and Sugar Biosynthesis in the Extremophile Gloeocapsopsis sp. UTEX B3054.</title>
        <authorList>
            <person name="Urrejola C."/>
            <person name="Alcorta J."/>
            <person name="Salas L."/>
            <person name="Vasquez M."/>
            <person name="Polz M.F."/>
            <person name="Vicuna R."/>
            <person name="Diez B."/>
        </authorList>
    </citation>
    <scope>NUCLEOTIDE SEQUENCE [LARGE SCALE GENOMIC DNA]</scope>
    <source>
        <strain evidence="2 3">1H9</strain>
    </source>
</reference>
<evidence type="ECO:0000313" key="2">
    <source>
        <dbReference type="EMBL" id="MUL37296.1"/>
    </source>
</evidence>
<sequence>MTPLVSIIIPTFNAEKYIKEAIESAISQSWSNKEIIAVDDGSTDHSLEIIRSFGDRIRWETGINQGAPISRNRGLELAQGEYIKFLDADDVLLLDCIEKQVAQVSQLSSDSKAIVYGDAMWVDRNGDPIPNHPLRARQPAEDPIAHILAQCPLTSCPLHKREYLLEIGGFDSCLPRGQEHDLHLRLVLAGVKFVHHPGFVYQYREYSDGDRISKNAYSKKGAMIYYNTLQRHKKLIEAQTGQTLAPEVRKILSQRFWMYGRSILREGYITEANQYFSDARQLDAKHCMVGSMPYPALVKLFGTKRAESMLQNAKSLLKSTAI</sequence>